<protein>
    <submittedName>
        <fullName evidence="6">Stomatal closure-related actin-binding protein 1</fullName>
    </submittedName>
</protein>
<dbReference type="InterPro" id="IPR039640">
    <property type="entry name" value="SCAB"/>
</dbReference>
<sequence length="494" mass="55248">MTRVSRDFGYTMQKEAVPVVTADVIFASSRFPNYKIGPNNQIMDTKDDPKVLSMKEVVARETAQLLEQQKRLSVRDLASKFEKGLAAAAKLSEEARLREAASLEKHVLLKKLREALESLKGRVAGRNKEDVEDAIAMVEALAVQLAQREGELIQEKTEVKKLASFLKQASEDAKKLVDEERAFARSEIESARSAVQRVEEALQEHEKMNRAIGKQDLEQLMREVQEARRIKMLHQPSKVMDMEHELRALRAQLAEKSRHYLRLQKELARTKKGEEGVRNSYELEGTETLGSYLQIQPCSDNAPELSKCSIQWYRVSSEGAKKELISGATKSVYAPEPFDVGRILQVDIISEGQHIVLSTTGPIDPAAGLGTYVEALVRKHDTEFNVVVTQMNGSHLSTESIHILHVGKMRMKLCKGKATIAKEYYSTSMQLCGVRGGGNAAAQALFWQAKQGQSFVLAFESERERNAAIMLARRFAFDCNIMLAGPDDRSLLGT</sequence>
<evidence type="ECO:0000256" key="1">
    <source>
        <dbReference type="SAM" id="Coils"/>
    </source>
</evidence>
<dbReference type="EMBL" id="JAAIUW010000005">
    <property type="protein sequence ID" value="KAF7833607.1"/>
    <property type="molecule type" value="Genomic_DNA"/>
</dbReference>
<evidence type="ECO:0000259" key="5">
    <source>
        <dbReference type="Pfam" id="PF17684"/>
    </source>
</evidence>
<dbReference type="InterPro" id="IPR032015">
    <property type="entry name" value="SCAB-Ig"/>
</dbReference>
<feature type="coiled-coil region" evidence="1">
    <location>
        <begin position="181"/>
        <end position="266"/>
    </location>
</feature>
<feature type="domain" description="Stomatal closure-related actin-binding protein PH" evidence="5">
    <location>
        <begin position="381"/>
        <end position="488"/>
    </location>
</feature>
<dbReference type="AlphaFoldDB" id="A0A834WWP0"/>
<dbReference type="Pfam" id="PF16712">
    <property type="entry name" value="SCAB_CC"/>
    <property type="match status" value="1"/>
</dbReference>
<dbReference type="GO" id="GO:0010119">
    <property type="term" value="P:regulation of stomatal movement"/>
    <property type="evidence" value="ECO:0007669"/>
    <property type="project" value="InterPro"/>
</dbReference>
<evidence type="ECO:0000259" key="2">
    <source>
        <dbReference type="Pfam" id="PF16709"/>
    </source>
</evidence>
<dbReference type="PANTHER" id="PTHR31172">
    <property type="entry name" value="STOMATAL CLOSURE-RELATED ACTIN-BINDING PROTEIN 1"/>
    <property type="match status" value="1"/>
</dbReference>
<dbReference type="Proteomes" id="UP000634136">
    <property type="component" value="Unassembled WGS sequence"/>
</dbReference>
<evidence type="ECO:0000313" key="7">
    <source>
        <dbReference type="Proteomes" id="UP000634136"/>
    </source>
</evidence>
<dbReference type="PANTHER" id="PTHR31172:SF3">
    <property type="entry name" value="STOMATAL CLOSURE-RELATED ACTIN-BINDING PROTEIN 1"/>
    <property type="match status" value="1"/>
</dbReference>
<organism evidence="6 7">
    <name type="scientific">Senna tora</name>
    <dbReference type="NCBI Taxonomy" id="362788"/>
    <lineage>
        <taxon>Eukaryota</taxon>
        <taxon>Viridiplantae</taxon>
        <taxon>Streptophyta</taxon>
        <taxon>Embryophyta</taxon>
        <taxon>Tracheophyta</taxon>
        <taxon>Spermatophyta</taxon>
        <taxon>Magnoliopsida</taxon>
        <taxon>eudicotyledons</taxon>
        <taxon>Gunneridae</taxon>
        <taxon>Pentapetalae</taxon>
        <taxon>rosids</taxon>
        <taxon>fabids</taxon>
        <taxon>Fabales</taxon>
        <taxon>Fabaceae</taxon>
        <taxon>Caesalpinioideae</taxon>
        <taxon>Cassia clade</taxon>
        <taxon>Senna</taxon>
    </lineage>
</organism>
<dbReference type="InterPro" id="IPR032012">
    <property type="entry name" value="SCAB-ABD"/>
</dbReference>
<dbReference type="Gene3D" id="2.60.40.2700">
    <property type="match status" value="1"/>
</dbReference>
<gene>
    <name evidence="6" type="ORF">G2W53_015940</name>
</gene>
<dbReference type="Gene3D" id="1.20.5.440">
    <property type="entry name" value="ATP synthase delta/epsilon subunit, C-terminal domain"/>
    <property type="match status" value="1"/>
</dbReference>
<keyword evidence="7" id="KW-1185">Reference proteome</keyword>
<accession>A0A834WWP0</accession>
<feature type="domain" description="Stomatal closure-related actin-binding protein actin-binding" evidence="3">
    <location>
        <begin position="54"/>
        <end position="96"/>
    </location>
</feature>
<dbReference type="InterPro" id="IPR032009">
    <property type="entry name" value="SCAB_CC"/>
</dbReference>
<proteinExistence type="predicted"/>
<dbReference type="CDD" id="cd13232">
    <property type="entry name" value="Ig-PH_SCAB1"/>
    <property type="match status" value="1"/>
</dbReference>
<comment type="caution">
    <text evidence="6">The sequence shown here is derived from an EMBL/GenBank/DDBJ whole genome shotgun (WGS) entry which is preliminary data.</text>
</comment>
<dbReference type="Pfam" id="PF16711">
    <property type="entry name" value="SCAB-ABD"/>
    <property type="match status" value="1"/>
</dbReference>
<dbReference type="OrthoDB" id="2014217at2759"/>
<dbReference type="GO" id="GO:0003779">
    <property type="term" value="F:actin binding"/>
    <property type="evidence" value="ECO:0007669"/>
    <property type="project" value="InterPro"/>
</dbReference>
<dbReference type="Pfam" id="PF16709">
    <property type="entry name" value="SCAB-Ig"/>
    <property type="match status" value="1"/>
</dbReference>
<dbReference type="CDD" id="cd11675">
    <property type="entry name" value="SCAB1_middle"/>
    <property type="match status" value="1"/>
</dbReference>
<dbReference type="Gene3D" id="2.30.29.140">
    <property type="match status" value="1"/>
</dbReference>
<dbReference type="GO" id="GO:0007015">
    <property type="term" value="P:actin filament organization"/>
    <property type="evidence" value="ECO:0007669"/>
    <property type="project" value="InterPro"/>
</dbReference>
<evidence type="ECO:0000313" key="6">
    <source>
        <dbReference type="EMBL" id="KAF7833607.1"/>
    </source>
</evidence>
<reference evidence="6" key="1">
    <citation type="submission" date="2020-09" db="EMBL/GenBank/DDBJ databases">
        <title>Genome-Enabled Discovery of Anthraquinone Biosynthesis in Senna tora.</title>
        <authorList>
            <person name="Kang S.-H."/>
            <person name="Pandey R.P."/>
            <person name="Lee C.-M."/>
            <person name="Sim J.-S."/>
            <person name="Jeong J.-T."/>
            <person name="Choi B.-S."/>
            <person name="Jung M."/>
            <person name="Ginzburg D."/>
            <person name="Zhao K."/>
            <person name="Won S.Y."/>
            <person name="Oh T.-J."/>
            <person name="Yu Y."/>
            <person name="Kim N.-H."/>
            <person name="Lee O.R."/>
            <person name="Lee T.-H."/>
            <person name="Bashyal P."/>
            <person name="Kim T.-S."/>
            <person name="Lee W.-H."/>
            <person name="Kawkins C."/>
            <person name="Kim C.-K."/>
            <person name="Kim J.S."/>
            <person name="Ahn B.O."/>
            <person name="Rhee S.Y."/>
            <person name="Sohng J.K."/>
        </authorList>
    </citation>
    <scope>NUCLEOTIDE SEQUENCE</scope>
    <source>
        <tissue evidence="6">Leaf</tissue>
    </source>
</reference>
<evidence type="ECO:0000259" key="3">
    <source>
        <dbReference type="Pfam" id="PF16711"/>
    </source>
</evidence>
<dbReference type="Pfam" id="PF17684">
    <property type="entry name" value="SCAB-PH"/>
    <property type="match status" value="1"/>
</dbReference>
<keyword evidence="1" id="KW-0175">Coiled coil</keyword>
<evidence type="ECO:0000259" key="4">
    <source>
        <dbReference type="Pfam" id="PF16712"/>
    </source>
</evidence>
<dbReference type="InterPro" id="IPR041144">
    <property type="entry name" value="SCAB-PH"/>
</dbReference>
<feature type="domain" description="Stomatal closure-related actin-binding protein Ig" evidence="2">
    <location>
        <begin position="281"/>
        <end position="378"/>
    </location>
</feature>
<feature type="domain" description="Stomatal closure-related actin-binding protein coiled-coil" evidence="4">
    <location>
        <begin position="100"/>
        <end position="267"/>
    </location>
</feature>
<name>A0A834WWP0_9FABA</name>